<dbReference type="Proteomes" id="UP000799764">
    <property type="component" value="Unassembled WGS sequence"/>
</dbReference>
<reference evidence="2" key="1">
    <citation type="journal article" date="2020" name="Stud. Mycol.">
        <title>101 Dothideomycetes genomes: a test case for predicting lifestyles and emergence of pathogens.</title>
        <authorList>
            <person name="Haridas S."/>
            <person name="Albert R."/>
            <person name="Binder M."/>
            <person name="Bloem J."/>
            <person name="Labutti K."/>
            <person name="Salamov A."/>
            <person name="Andreopoulos B."/>
            <person name="Baker S."/>
            <person name="Barry K."/>
            <person name="Bills G."/>
            <person name="Bluhm B."/>
            <person name="Cannon C."/>
            <person name="Castanera R."/>
            <person name="Culley D."/>
            <person name="Daum C."/>
            <person name="Ezra D."/>
            <person name="Gonzalez J."/>
            <person name="Henrissat B."/>
            <person name="Kuo A."/>
            <person name="Liang C."/>
            <person name="Lipzen A."/>
            <person name="Lutzoni F."/>
            <person name="Magnuson J."/>
            <person name="Mondo S."/>
            <person name="Nolan M."/>
            <person name="Ohm R."/>
            <person name="Pangilinan J."/>
            <person name="Park H.-J."/>
            <person name="Ramirez L."/>
            <person name="Alfaro M."/>
            <person name="Sun H."/>
            <person name="Tritt A."/>
            <person name="Yoshinaga Y."/>
            <person name="Zwiers L.-H."/>
            <person name="Turgeon B."/>
            <person name="Goodwin S."/>
            <person name="Spatafora J."/>
            <person name="Crous P."/>
            <person name="Grigoriev I."/>
        </authorList>
    </citation>
    <scope>NUCLEOTIDE SEQUENCE</scope>
    <source>
        <strain evidence="2">CBS 690.94</strain>
    </source>
</reference>
<sequence length="96" mass="11031">MSLNSESIIGLVALLVTSPPAVYWLYKLATRPRARRETYLPLHRDEHQDIPQHHPPTVYLQRHETWSSYTNIVINPADAHRRSMTIGEAMTAAQEI</sequence>
<evidence type="ECO:0000313" key="3">
    <source>
        <dbReference type="Proteomes" id="UP000799764"/>
    </source>
</evidence>
<keyword evidence="1" id="KW-0472">Membrane</keyword>
<evidence type="ECO:0000313" key="2">
    <source>
        <dbReference type="EMBL" id="KAF2448857.1"/>
    </source>
</evidence>
<accession>A0A9P4PRJ3</accession>
<keyword evidence="3" id="KW-1185">Reference proteome</keyword>
<dbReference type="OrthoDB" id="3775368at2759"/>
<gene>
    <name evidence="2" type="ORF">P171DRAFT_518305</name>
</gene>
<proteinExistence type="predicted"/>
<protein>
    <submittedName>
        <fullName evidence="2">Uncharacterized protein</fullName>
    </submittedName>
</protein>
<comment type="caution">
    <text evidence="2">The sequence shown here is derived from an EMBL/GenBank/DDBJ whole genome shotgun (WGS) entry which is preliminary data.</text>
</comment>
<dbReference type="AlphaFoldDB" id="A0A9P4PRJ3"/>
<feature type="transmembrane region" description="Helical" evidence="1">
    <location>
        <begin position="6"/>
        <end position="26"/>
    </location>
</feature>
<evidence type="ECO:0000256" key="1">
    <source>
        <dbReference type="SAM" id="Phobius"/>
    </source>
</evidence>
<keyword evidence="1" id="KW-0812">Transmembrane</keyword>
<name>A0A9P4PRJ3_9PLEO</name>
<organism evidence="2 3">
    <name type="scientific">Karstenula rhodostoma CBS 690.94</name>
    <dbReference type="NCBI Taxonomy" id="1392251"/>
    <lineage>
        <taxon>Eukaryota</taxon>
        <taxon>Fungi</taxon>
        <taxon>Dikarya</taxon>
        <taxon>Ascomycota</taxon>
        <taxon>Pezizomycotina</taxon>
        <taxon>Dothideomycetes</taxon>
        <taxon>Pleosporomycetidae</taxon>
        <taxon>Pleosporales</taxon>
        <taxon>Massarineae</taxon>
        <taxon>Didymosphaeriaceae</taxon>
        <taxon>Karstenula</taxon>
    </lineage>
</organism>
<keyword evidence="1" id="KW-1133">Transmembrane helix</keyword>
<dbReference type="EMBL" id="MU001495">
    <property type="protein sequence ID" value="KAF2448857.1"/>
    <property type="molecule type" value="Genomic_DNA"/>
</dbReference>